<reference evidence="1" key="1">
    <citation type="submission" date="2021-05" db="EMBL/GenBank/DDBJ databases">
        <authorList>
            <person name="Alioto T."/>
            <person name="Alioto T."/>
            <person name="Gomez Garrido J."/>
        </authorList>
    </citation>
    <scope>NUCLEOTIDE SEQUENCE</scope>
</reference>
<accession>A0A8D9E3F3</accession>
<sequence length="102" mass="11729">MPHASIGGLGREAFSFKIYWEERRLKGPLSHFEKTTVRIFVPSTYNCKIFKTNTAPIARLTPKVFKTPLKMKEIDFLPKKKNGDFLLCKMHPATLVVCFARV</sequence>
<dbReference type="AlphaFoldDB" id="A0A8D9E3F3"/>
<dbReference type="EMBL" id="HBUF01411298">
    <property type="protein sequence ID" value="CAG6739092.1"/>
    <property type="molecule type" value="Transcribed_RNA"/>
</dbReference>
<proteinExistence type="predicted"/>
<protein>
    <submittedName>
        <fullName evidence="1">Uncharacterized protein</fullName>
    </submittedName>
</protein>
<evidence type="ECO:0000313" key="1">
    <source>
        <dbReference type="EMBL" id="CAG6739092.1"/>
    </source>
</evidence>
<organism evidence="1">
    <name type="scientific">Cacopsylla melanoneura</name>
    <dbReference type="NCBI Taxonomy" id="428564"/>
    <lineage>
        <taxon>Eukaryota</taxon>
        <taxon>Metazoa</taxon>
        <taxon>Ecdysozoa</taxon>
        <taxon>Arthropoda</taxon>
        <taxon>Hexapoda</taxon>
        <taxon>Insecta</taxon>
        <taxon>Pterygota</taxon>
        <taxon>Neoptera</taxon>
        <taxon>Paraneoptera</taxon>
        <taxon>Hemiptera</taxon>
        <taxon>Sternorrhyncha</taxon>
        <taxon>Psylloidea</taxon>
        <taxon>Psyllidae</taxon>
        <taxon>Psyllinae</taxon>
        <taxon>Cacopsylla</taxon>
    </lineage>
</organism>
<name>A0A8D9E3F3_9HEMI</name>